<dbReference type="FunFam" id="3.30.70.270:FF:000045">
    <property type="entry name" value="Transposon Tf2-7 polyprotein"/>
    <property type="match status" value="1"/>
</dbReference>
<dbReference type="EC" id="2.7.7.49" evidence="1"/>
<evidence type="ECO:0000259" key="9">
    <source>
        <dbReference type="PROSITE" id="PS50878"/>
    </source>
</evidence>
<evidence type="ECO:0000313" key="11">
    <source>
        <dbReference type="EMBL" id="KAE8946276.1"/>
    </source>
</evidence>
<dbReference type="Gene3D" id="3.30.420.10">
    <property type="entry name" value="Ribonuclease H-like superfamily/Ribonuclease H"/>
    <property type="match status" value="1"/>
</dbReference>
<evidence type="ECO:0000256" key="5">
    <source>
        <dbReference type="ARBA" id="ARBA00022759"/>
    </source>
</evidence>
<dbReference type="GO" id="GO:0016787">
    <property type="term" value="F:hydrolase activity"/>
    <property type="evidence" value="ECO:0007669"/>
    <property type="project" value="UniProtKB-KW"/>
</dbReference>
<dbReference type="InterPro" id="IPR012337">
    <property type="entry name" value="RNaseH-like_sf"/>
</dbReference>
<dbReference type="PROSITE" id="PS50878">
    <property type="entry name" value="RT_POL"/>
    <property type="match status" value="1"/>
</dbReference>
<feature type="region of interest" description="Disordered" evidence="8">
    <location>
        <begin position="947"/>
        <end position="982"/>
    </location>
</feature>
<dbReference type="FunFam" id="1.10.340.70:FF:000001">
    <property type="entry name" value="Retrovirus-related Pol polyprotein from transposon gypsy-like Protein"/>
    <property type="match status" value="1"/>
</dbReference>
<dbReference type="CDD" id="cd09274">
    <property type="entry name" value="RNase_HI_RT_Ty3"/>
    <property type="match status" value="1"/>
</dbReference>
<feature type="compositionally biased region" description="Acidic residues" evidence="8">
    <location>
        <begin position="1025"/>
        <end position="1046"/>
    </location>
</feature>
<dbReference type="PANTHER" id="PTHR37984:SF5">
    <property type="entry name" value="PROTEIN NYNRIN-LIKE"/>
    <property type="match status" value="1"/>
</dbReference>
<evidence type="ECO:0000256" key="2">
    <source>
        <dbReference type="ARBA" id="ARBA00022679"/>
    </source>
</evidence>
<evidence type="ECO:0000256" key="3">
    <source>
        <dbReference type="ARBA" id="ARBA00022695"/>
    </source>
</evidence>
<feature type="region of interest" description="Disordered" evidence="8">
    <location>
        <begin position="999"/>
        <end position="1055"/>
    </location>
</feature>
<dbReference type="FunFam" id="3.10.20.370:FF:000001">
    <property type="entry name" value="Retrovirus-related Pol polyprotein from transposon 17.6-like protein"/>
    <property type="match status" value="1"/>
</dbReference>
<dbReference type="Pfam" id="PF22938">
    <property type="entry name" value="Integrase_p58_C"/>
    <property type="match status" value="1"/>
</dbReference>
<name>A0A6A3FNT5_9STRA</name>
<dbReference type="EMBL" id="QXGF01000124">
    <property type="protein sequence ID" value="KAE8946276.1"/>
    <property type="molecule type" value="Genomic_DNA"/>
</dbReference>
<evidence type="ECO:0000259" key="10">
    <source>
        <dbReference type="PROSITE" id="PS50994"/>
    </source>
</evidence>
<feature type="region of interest" description="Disordered" evidence="8">
    <location>
        <begin position="142"/>
        <end position="174"/>
    </location>
</feature>
<dbReference type="InterPro" id="IPR001584">
    <property type="entry name" value="Integrase_cat-core"/>
</dbReference>
<comment type="caution">
    <text evidence="11">The sequence shown here is derived from an EMBL/GenBank/DDBJ whole genome shotgun (WGS) entry which is preliminary data.</text>
</comment>
<evidence type="ECO:0000256" key="1">
    <source>
        <dbReference type="ARBA" id="ARBA00012493"/>
    </source>
</evidence>
<dbReference type="PROSITE" id="PS50994">
    <property type="entry name" value="INTEGRASE"/>
    <property type="match status" value="1"/>
</dbReference>
<dbReference type="FunFam" id="3.30.420.10:FF:000032">
    <property type="entry name" value="Retrovirus-related Pol polyprotein from transposon 297-like Protein"/>
    <property type="match status" value="1"/>
</dbReference>
<keyword evidence="7" id="KW-0695">RNA-directed DNA polymerase</keyword>
<dbReference type="InterPro" id="IPR050951">
    <property type="entry name" value="Retrovirus_Pol_polyprotein"/>
</dbReference>
<dbReference type="GO" id="GO:0015074">
    <property type="term" value="P:DNA integration"/>
    <property type="evidence" value="ECO:0007669"/>
    <property type="project" value="InterPro"/>
</dbReference>
<dbReference type="Gene3D" id="3.10.10.10">
    <property type="entry name" value="HIV Type 1 Reverse Transcriptase, subunit A, domain 1"/>
    <property type="match status" value="1"/>
</dbReference>
<dbReference type="InterPro" id="IPR041373">
    <property type="entry name" value="RT_RNaseH"/>
</dbReference>
<feature type="domain" description="Integrase catalytic" evidence="10">
    <location>
        <begin position="1204"/>
        <end position="1361"/>
    </location>
</feature>
<dbReference type="InterPro" id="IPR036397">
    <property type="entry name" value="RNaseH_sf"/>
</dbReference>
<dbReference type="InterPro" id="IPR054465">
    <property type="entry name" value="Integrase_p58-like_C"/>
</dbReference>
<feature type="compositionally biased region" description="Basic and acidic residues" evidence="8">
    <location>
        <begin position="157"/>
        <end position="169"/>
    </location>
</feature>
<organism evidence="11 12">
    <name type="scientific">Phytophthora fragariae</name>
    <dbReference type="NCBI Taxonomy" id="53985"/>
    <lineage>
        <taxon>Eukaryota</taxon>
        <taxon>Sar</taxon>
        <taxon>Stramenopiles</taxon>
        <taxon>Oomycota</taxon>
        <taxon>Peronosporomycetes</taxon>
        <taxon>Peronosporales</taxon>
        <taxon>Peronosporaceae</taxon>
        <taxon>Phytophthora</taxon>
    </lineage>
</organism>
<dbReference type="GO" id="GO:0003964">
    <property type="term" value="F:RNA-directed DNA polymerase activity"/>
    <property type="evidence" value="ECO:0007669"/>
    <property type="project" value="UniProtKB-KW"/>
</dbReference>
<evidence type="ECO:0000256" key="6">
    <source>
        <dbReference type="ARBA" id="ARBA00022801"/>
    </source>
</evidence>
<dbReference type="Pfam" id="PF00078">
    <property type="entry name" value="RVT_1"/>
    <property type="match status" value="1"/>
</dbReference>
<dbReference type="InterPro" id="IPR043128">
    <property type="entry name" value="Rev_trsase/Diguanyl_cyclase"/>
</dbReference>
<reference evidence="11 12" key="1">
    <citation type="submission" date="2018-08" db="EMBL/GenBank/DDBJ databases">
        <title>Genomic investigation of the strawberry pathogen Phytophthora fragariae indicates pathogenicity is determined by transcriptional variation in three key races.</title>
        <authorList>
            <person name="Adams T.M."/>
            <person name="Armitage A.D."/>
            <person name="Sobczyk M.K."/>
            <person name="Bates H.J."/>
            <person name="Dunwell J.M."/>
            <person name="Nellist C.F."/>
            <person name="Harrison R.J."/>
        </authorList>
    </citation>
    <scope>NUCLEOTIDE SEQUENCE [LARGE SCALE GENOMIC DNA]</scope>
    <source>
        <strain evidence="11 12">NOV-9</strain>
    </source>
</reference>
<keyword evidence="3" id="KW-0548">Nucleotidyltransferase</keyword>
<evidence type="ECO:0000256" key="4">
    <source>
        <dbReference type="ARBA" id="ARBA00022722"/>
    </source>
</evidence>
<dbReference type="SUPFAM" id="SSF50630">
    <property type="entry name" value="Acid proteases"/>
    <property type="match status" value="1"/>
</dbReference>
<protein>
    <recommendedName>
        <fullName evidence="1">RNA-directed DNA polymerase</fullName>
        <ecNumber evidence="1">2.7.7.49</ecNumber>
    </recommendedName>
</protein>
<dbReference type="Gene3D" id="3.10.20.370">
    <property type="match status" value="1"/>
</dbReference>
<dbReference type="Gene3D" id="2.40.70.10">
    <property type="entry name" value="Acid Proteases"/>
    <property type="match status" value="1"/>
</dbReference>
<keyword evidence="4" id="KW-0540">Nuclease</keyword>
<keyword evidence="2" id="KW-0808">Transferase</keyword>
<dbReference type="PANTHER" id="PTHR37984">
    <property type="entry name" value="PROTEIN CBG26694"/>
    <property type="match status" value="1"/>
</dbReference>
<dbReference type="GO" id="GO:0004519">
    <property type="term" value="F:endonuclease activity"/>
    <property type="evidence" value="ECO:0007669"/>
    <property type="project" value="UniProtKB-KW"/>
</dbReference>
<proteinExistence type="predicted"/>
<evidence type="ECO:0000313" key="12">
    <source>
        <dbReference type="Proteomes" id="UP000429523"/>
    </source>
</evidence>
<dbReference type="InterPro" id="IPR021109">
    <property type="entry name" value="Peptidase_aspartic_dom_sf"/>
</dbReference>
<dbReference type="GO" id="GO:0003676">
    <property type="term" value="F:nucleic acid binding"/>
    <property type="evidence" value="ECO:0007669"/>
    <property type="project" value="InterPro"/>
</dbReference>
<keyword evidence="5" id="KW-0255">Endonuclease</keyword>
<dbReference type="Pfam" id="PF17921">
    <property type="entry name" value="Integrase_H2C2"/>
    <property type="match status" value="1"/>
</dbReference>
<dbReference type="InterPro" id="IPR000477">
    <property type="entry name" value="RT_dom"/>
</dbReference>
<evidence type="ECO:0000256" key="8">
    <source>
        <dbReference type="SAM" id="MobiDB-lite"/>
    </source>
</evidence>
<dbReference type="SUPFAM" id="SSF53098">
    <property type="entry name" value="Ribonuclease H-like"/>
    <property type="match status" value="1"/>
</dbReference>
<dbReference type="CDD" id="cd01647">
    <property type="entry name" value="RT_LTR"/>
    <property type="match status" value="1"/>
</dbReference>
<gene>
    <name evidence="11" type="ORF">PF009_g4096</name>
</gene>
<dbReference type="Gene3D" id="3.30.70.270">
    <property type="match status" value="2"/>
</dbReference>
<dbReference type="SUPFAM" id="SSF56672">
    <property type="entry name" value="DNA/RNA polymerases"/>
    <property type="match status" value="1"/>
</dbReference>
<accession>A0A6A3FNT5</accession>
<feature type="domain" description="Reverse transcriptase" evidence="9">
    <location>
        <begin position="535"/>
        <end position="714"/>
    </location>
</feature>
<dbReference type="Pfam" id="PF13975">
    <property type="entry name" value="gag-asp_proteas"/>
    <property type="match status" value="1"/>
</dbReference>
<keyword evidence="6" id="KW-0378">Hydrolase</keyword>
<dbReference type="Proteomes" id="UP000429523">
    <property type="component" value="Unassembled WGS sequence"/>
</dbReference>
<sequence length="1622" mass="181466">MEEEARSEVRCPQCYYPETYPPTPSSTSRFTPEERRKRARELVLELAGVLGDSVLDSVLTEITKGYGKEARLVRRKRLDRLKVCWCHRSADDEPDRSPPVRRVRFDHTSLSADRSEALGLNVSYVENEDDVLNYVCIVRDPSDPPGSSKPGLVEVPDDSRHEDPSETDAKQTVPDGKRVICSVGGFEAISGGTIADRPAELLVDTGAIASLVDARVLKQIGLANAPLRPYEGSLNGVTGFPLKIRGEIDLPLRLGVVTRSQTFAVVEKLHVHAILGTDTLKDFRAVIDVEEGLMMLKGSGESIPLGTPRVEETYVSRVASTVRLCPGGQALVVANVMGRAPENATVLIEGLPELDPLLKVARTLCSVQEGQTIVEICNTSHEDLVIRKGTALAAATVVPDSAFPTTSSVRTSSAVSTHSDQCESQAHPDLDAVIGAVVADKDPPKDPMPGLDEAYQAELDADFTDSKLGDEQQGLLRSLLGDFRDMFVESSLKPGRTDLLEFSIDTGAHPPIKQRPYRVSNAEGDVMEAEIQQYLELGIVRPSTSPWASPVLMIRKPDGGIRFCIDYRRLNAVTIKDCYPMPLIDDILDVLRGAKLFSTMDIASGYWNVPMHAGSVEKTAFTCKYGLFEWLVMPFGLCNAVPAFERLMENVLVDLKWRTCLVYLDDCVVFSTDFPTHLVRLRQVLERFRAAGFKLKMKKCRWGRDQVAFLGHIVTPTGILPNPEKVKAVMNIARPHDLHTVRAFLGLTSYFRRYIPGYAAISAPIERLKVKGTDFAWNADCEATFLQLKRRLVEPPILVYPDFSKRFKLYVDSSRLAVGACLMQTVDGRERVVAYASKLLVGSERNWINKTDGTSEIECWGIVWATRKFRCYLDRTEFDLFTDHKALTWVFSEGNRTTNAKLARWAMELSQLRFKVYHKSGMSMGHADGLSRLHSETICALTISDLLNDDSTPPSEGSVPVGEAPPPSSLIESSPTETERPGGALDEAMRATVDALNTVGESPASADPPERGDDIPDNLGAPVDDVVDEAPEDGDADDEPPLDDEGQTASSPVDVFGLDPERFKEEQHRTPWIQALIAFLESGALALDAQLRVKVLQMAPRYEVRNGTLMRKIQLKARAGPARSISVPVVPLPFIETVLHYCHSDVFSAHVGQTKTMDKVRKHAYWHGWKKDVAEYVRACSICGSGKGYRPWKNGLMQRMPVQELSGPFSLLVVDAIGPLVTTPRGHQYISVFADYFTHWVEAFPVEDTISFVKIMVDEVLCRHGVPERLLSDRGTNFISELAKSFYETLGIKKLYGAAYHPQTQGLVERFNDTLIGMLRMFVSETQSDWDLYLPRVLFAYRTSYHDSLGDTPFFSLYGRDPVLPLDLAFLNTKNQWKSNEVAEYRRRLYLSLRDTRRLVERQLLKAQDRNARRRADQVEVQFREGDAVWVYQYFRARRGERKTKKLAFSWHGPYRVVGQLGDNTYKIAIPSHPDRVVSVNVNRLKKFAGRWSRPFPNEVPAGVERQPDADDVGPLTMDDLPTTSFVERLTLGGEETAFSGVTSPIVEVLAKRTRRRQEQYLVLTASYETCWRPEPTLLPEYAELIRVYENERRKEGGWPELRRSARLSDANATVDEDELLF</sequence>
<dbReference type="InterPro" id="IPR043502">
    <property type="entry name" value="DNA/RNA_pol_sf"/>
</dbReference>
<dbReference type="Pfam" id="PF17917">
    <property type="entry name" value="RT_RNaseH"/>
    <property type="match status" value="1"/>
</dbReference>
<dbReference type="Gene3D" id="1.10.340.70">
    <property type="match status" value="1"/>
</dbReference>
<evidence type="ECO:0000256" key="7">
    <source>
        <dbReference type="ARBA" id="ARBA00022918"/>
    </source>
</evidence>
<dbReference type="InterPro" id="IPR041588">
    <property type="entry name" value="Integrase_H2C2"/>
</dbReference>
<dbReference type="CDD" id="cd00303">
    <property type="entry name" value="retropepsin_like"/>
    <property type="match status" value="1"/>
</dbReference>